<feature type="compositionally biased region" description="Basic and acidic residues" evidence="1">
    <location>
        <begin position="24"/>
        <end position="55"/>
    </location>
</feature>
<evidence type="ECO:0000256" key="1">
    <source>
        <dbReference type="SAM" id="MobiDB-lite"/>
    </source>
</evidence>
<feature type="compositionally biased region" description="Gly residues" evidence="1">
    <location>
        <begin position="587"/>
        <end position="596"/>
    </location>
</feature>
<feature type="compositionally biased region" description="Gly residues" evidence="1">
    <location>
        <begin position="450"/>
        <end position="539"/>
    </location>
</feature>
<dbReference type="PROSITE" id="PS51390">
    <property type="entry name" value="WAP"/>
    <property type="match status" value="1"/>
</dbReference>
<feature type="region of interest" description="Disordered" evidence="1">
    <location>
        <begin position="24"/>
        <end position="67"/>
    </location>
</feature>
<keyword evidence="2" id="KW-0732">Signal</keyword>
<organism evidence="4 5">
    <name type="scientific">Branchiostoma lanceolatum</name>
    <name type="common">Common lancelet</name>
    <name type="synonym">Amphioxus lanceolatum</name>
    <dbReference type="NCBI Taxonomy" id="7740"/>
    <lineage>
        <taxon>Eukaryota</taxon>
        <taxon>Metazoa</taxon>
        <taxon>Chordata</taxon>
        <taxon>Cephalochordata</taxon>
        <taxon>Leptocardii</taxon>
        <taxon>Amphioxiformes</taxon>
        <taxon>Branchiostomatidae</taxon>
        <taxon>Branchiostoma</taxon>
    </lineage>
</organism>
<dbReference type="CDD" id="cd00199">
    <property type="entry name" value="WAP"/>
    <property type="match status" value="1"/>
</dbReference>
<evidence type="ECO:0000256" key="2">
    <source>
        <dbReference type="SAM" id="SignalP"/>
    </source>
</evidence>
<dbReference type="InterPro" id="IPR036645">
    <property type="entry name" value="Elafin-like_sf"/>
</dbReference>
<dbReference type="AlphaFoldDB" id="A0A8K0EIH2"/>
<dbReference type="SMART" id="SM00217">
    <property type="entry name" value="WAP"/>
    <property type="match status" value="1"/>
</dbReference>
<dbReference type="GO" id="GO:0030414">
    <property type="term" value="F:peptidase inhibitor activity"/>
    <property type="evidence" value="ECO:0007669"/>
    <property type="project" value="InterPro"/>
</dbReference>
<dbReference type="Gene3D" id="4.10.75.10">
    <property type="entry name" value="Elafin-like"/>
    <property type="match status" value="1"/>
</dbReference>
<accession>A0A8K0EIH2</accession>
<dbReference type="Proteomes" id="UP000838412">
    <property type="component" value="Chromosome 18"/>
</dbReference>
<evidence type="ECO:0000313" key="4">
    <source>
        <dbReference type="EMBL" id="CAH1250059.1"/>
    </source>
</evidence>
<feature type="compositionally biased region" description="Polar residues" evidence="1">
    <location>
        <begin position="621"/>
        <end position="630"/>
    </location>
</feature>
<dbReference type="EMBL" id="OV696703">
    <property type="protein sequence ID" value="CAH1250059.1"/>
    <property type="molecule type" value="Genomic_DNA"/>
</dbReference>
<keyword evidence="5" id="KW-1185">Reference proteome</keyword>
<dbReference type="SUPFAM" id="SSF57256">
    <property type="entry name" value="Elafin-like"/>
    <property type="match status" value="1"/>
</dbReference>
<reference evidence="4" key="1">
    <citation type="submission" date="2022-01" db="EMBL/GenBank/DDBJ databases">
        <authorList>
            <person name="Braso-Vives M."/>
        </authorList>
    </citation>
    <scope>NUCLEOTIDE SEQUENCE</scope>
</reference>
<feature type="chain" id="PRO_5035460449" evidence="2">
    <location>
        <begin position="20"/>
        <end position="649"/>
    </location>
</feature>
<dbReference type="InterPro" id="IPR008197">
    <property type="entry name" value="WAP_dom"/>
</dbReference>
<feature type="region of interest" description="Disordered" evidence="1">
    <location>
        <begin position="427"/>
        <end position="649"/>
    </location>
</feature>
<name>A0A8K0EIH2_BRALA</name>
<feature type="domain" description="WAP" evidence="3">
    <location>
        <begin position="210"/>
        <end position="258"/>
    </location>
</feature>
<feature type="compositionally biased region" description="Gly residues" evidence="1">
    <location>
        <begin position="557"/>
        <end position="580"/>
    </location>
</feature>
<proteinExistence type="predicted"/>
<gene>
    <name evidence="4" type="primary">Hypp8751</name>
    <name evidence="4" type="ORF">BLAG_LOCUS10932</name>
</gene>
<evidence type="ECO:0000313" key="5">
    <source>
        <dbReference type="Proteomes" id="UP000838412"/>
    </source>
</evidence>
<feature type="compositionally biased region" description="Basic and acidic residues" evidence="1">
    <location>
        <begin position="638"/>
        <end position="649"/>
    </location>
</feature>
<protein>
    <submittedName>
        <fullName evidence="4">Hypp8751 protein</fullName>
    </submittedName>
</protein>
<feature type="signal peptide" evidence="2">
    <location>
        <begin position="1"/>
        <end position="19"/>
    </location>
</feature>
<evidence type="ECO:0000259" key="3">
    <source>
        <dbReference type="PROSITE" id="PS51390"/>
    </source>
</evidence>
<dbReference type="OrthoDB" id="6060011at2759"/>
<dbReference type="GO" id="GO:0005576">
    <property type="term" value="C:extracellular region"/>
    <property type="evidence" value="ECO:0007669"/>
    <property type="project" value="InterPro"/>
</dbReference>
<dbReference type="Pfam" id="PF00095">
    <property type="entry name" value="WAP"/>
    <property type="match status" value="1"/>
</dbReference>
<sequence length="649" mass="68109">MANSPLFLLLAVFCVGALAQGDLKEKPESDESILKRVESGGDESKTPGGEKDDSLGQKTNDTDYGLYGGGRDSTIGGMYGGDYGRDGYDYRKDRYADGSYRGGYDMGGGHSGSYDGYGNYRDAADKYLGGGGDYREGGEDYKKYTRAACPAGVPYVPYACADASPCLSAMCGDLDPNSPDSNITCVPTYCGGCHKVAFFNKTNGRPVKCTGEETGKCPMVPYGTVGTCAVQCGSDDDCKAVGSKCCSNGCGMTCQRAEPEIQKNFTKCRLYLTEEEEGGVMLWLFRPDNRGGKLFRTDPLGNGTYFGRFHGDRNELGAEVKDRYAESSDVVTVESMTWRVNGNDIELQEGEDAEFLRVAVCDCDDCQRKPMGQFRDGFDKDGDDFYWDRESFMDDFGKDRGSYGGDFRGDLGSMGGNFGGNRGSMGGNFGGNRGSMDENFGGDRGSFEGNFGGDRGSMGGNFGGDRGSFGGDQGSFGGNFGGDRGSMGGNFGGDQGSFEGNFGGNQGSFGGNFGGDRGSFEGNFGGDQGSFGGNFGGADRGSFEGNFGDDRGSFEGNFGGDRGSSGGNFEGDQGSFGGKFGGDRGSMDGNFGGESGRGSFEGNFGGDQGSSEDNFGGDQGSFGNNREGNQGSFGGNFDGDRDGFGGDRG</sequence>